<keyword evidence="3 6" id="KW-0479">Metal-binding</keyword>
<dbReference type="EMBL" id="QCZG01000021">
    <property type="protein sequence ID" value="PWA10696.1"/>
    <property type="molecule type" value="Genomic_DNA"/>
</dbReference>
<proteinExistence type="inferred from homology"/>
<keyword evidence="5 6" id="KW-0460">Magnesium</keyword>
<dbReference type="CDD" id="cd01639">
    <property type="entry name" value="IMPase"/>
    <property type="match status" value="1"/>
</dbReference>
<dbReference type="PRINTS" id="PR00377">
    <property type="entry name" value="IMPHPHTASES"/>
</dbReference>
<dbReference type="FunFam" id="3.30.540.10:FF:000003">
    <property type="entry name" value="Inositol-1-monophosphatase"/>
    <property type="match status" value="1"/>
</dbReference>
<dbReference type="GO" id="GO:0046872">
    <property type="term" value="F:metal ion binding"/>
    <property type="evidence" value="ECO:0007669"/>
    <property type="project" value="UniProtKB-KW"/>
</dbReference>
<dbReference type="PROSITE" id="PS00629">
    <property type="entry name" value="IMP_1"/>
    <property type="match status" value="1"/>
</dbReference>
<dbReference type="Pfam" id="PF00459">
    <property type="entry name" value="Inositol_P"/>
    <property type="match status" value="1"/>
</dbReference>
<evidence type="ECO:0000256" key="6">
    <source>
        <dbReference type="PIRSR" id="PIRSR600760-2"/>
    </source>
</evidence>
<evidence type="ECO:0000256" key="3">
    <source>
        <dbReference type="ARBA" id="ARBA00022723"/>
    </source>
</evidence>
<evidence type="ECO:0000256" key="5">
    <source>
        <dbReference type="ARBA" id="ARBA00022842"/>
    </source>
</evidence>
<dbReference type="Gene3D" id="3.30.540.10">
    <property type="entry name" value="Fructose-1,6-Bisphosphatase, subunit A, domain 1"/>
    <property type="match status" value="1"/>
</dbReference>
<feature type="binding site" evidence="6">
    <location>
        <position position="82"/>
    </location>
    <ligand>
        <name>Mg(2+)</name>
        <dbReference type="ChEBI" id="CHEBI:18420"/>
        <label>1</label>
        <note>catalytic</note>
    </ligand>
</feature>
<evidence type="ECO:0000256" key="2">
    <source>
        <dbReference type="ARBA" id="ARBA00001946"/>
    </source>
</evidence>
<comment type="caution">
    <text evidence="8">The sequence shown here is derived from an EMBL/GenBank/DDBJ whole genome shotgun (WGS) entry which is preliminary data.</text>
</comment>
<keyword evidence="9" id="KW-1185">Reference proteome</keyword>
<dbReference type="InterPro" id="IPR033942">
    <property type="entry name" value="IMPase"/>
</dbReference>
<dbReference type="OrthoDB" id="9772456at2"/>
<comment type="similarity">
    <text evidence="7">Belongs to the inositol monophosphatase superfamily.</text>
</comment>
<sequence length="255" mass="28609">MANKMKKWMRKAGEVQIKRLHEPKKITTKSSEIDPVTEVDIWTENFLIHKIQKAYPTHRLLTEESGNYDGNAEYEWVIDPIDGTVNYAHGFPLFCISVAVKHKNETVVGLVYVPMLDEFYEAIKGSGAFLNGKRISVSSIDKLKKAVISTGFPYDRATDPLNNVDYFNGVILNIAGIRRTGSAAIDLCQVAAGRFDGYWEFKLNAWDIEAGLLIVEEAGGETKRIKQKKGNFVLAGNKMIFPQLEALLNKVKPIT</sequence>
<protein>
    <recommendedName>
        <fullName evidence="7">Inositol-1-monophosphatase</fullName>
        <ecNumber evidence="7">3.1.3.25</ecNumber>
    </recommendedName>
</protein>
<organism evidence="8 9">
    <name type="scientific">Pueribacillus theae</name>
    <dbReference type="NCBI Taxonomy" id="2171751"/>
    <lineage>
        <taxon>Bacteria</taxon>
        <taxon>Bacillati</taxon>
        <taxon>Bacillota</taxon>
        <taxon>Bacilli</taxon>
        <taxon>Bacillales</taxon>
        <taxon>Bacillaceae</taxon>
        <taxon>Pueribacillus</taxon>
    </lineage>
</organism>
<dbReference type="PRINTS" id="PR01959">
    <property type="entry name" value="SBIMPHPHTASE"/>
</dbReference>
<evidence type="ECO:0000256" key="4">
    <source>
        <dbReference type="ARBA" id="ARBA00022801"/>
    </source>
</evidence>
<reference evidence="8 9" key="1">
    <citation type="submission" date="2018-04" db="EMBL/GenBank/DDBJ databases">
        <title>Camelliibacillus theae gen. nov., sp. nov., isolated from Pu'er tea.</title>
        <authorList>
            <person name="Niu L."/>
        </authorList>
    </citation>
    <scope>NUCLEOTIDE SEQUENCE [LARGE SCALE GENOMIC DNA]</scope>
    <source>
        <strain evidence="8 9">T8</strain>
    </source>
</reference>
<dbReference type="EC" id="3.1.3.25" evidence="7"/>
<dbReference type="InterPro" id="IPR020583">
    <property type="entry name" value="Inositol_monoP_metal-BS"/>
</dbReference>
<dbReference type="AlphaFoldDB" id="A0A2U1JZP3"/>
<dbReference type="Gene3D" id="3.40.190.80">
    <property type="match status" value="1"/>
</dbReference>
<evidence type="ECO:0000256" key="7">
    <source>
        <dbReference type="RuleBase" id="RU364068"/>
    </source>
</evidence>
<dbReference type="PANTHER" id="PTHR20854">
    <property type="entry name" value="INOSITOL MONOPHOSPHATASE"/>
    <property type="match status" value="1"/>
</dbReference>
<dbReference type="Proteomes" id="UP000245998">
    <property type="component" value="Unassembled WGS sequence"/>
</dbReference>
<evidence type="ECO:0000313" key="9">
    <source>
        <dbReference type="Proteomes" id="UP000245998"/>
    </source>
</evidence>
<comment type="catalytic activity">
    <reaction evidence="1 7">
        <text>a myo-inositol phosphate + H2O = myo-inositol + phosphate</text>
        <dbReference type="Rhea" id="RHEA:24056"/>
        <dbReference type="ChEBI" id="CHEBI:15377"/>
        <dbReference type="ChEBI" id="CHEBI:17268"/>
        <dbReference type="ChEBI" id="CHEBI:43474"/>
        <dbReference type="ChEBI" id="CHEBI:84139"/>
        <dbReference type="EC" id="3.1.3.25"/>
    </reaction>
</comment>
<gene>
    <name evidence="8" type="ORF">DCC39_10940</name>
</gene>
<feature type="binding site" evidence="6">
    <location>
        <position position="79"/>
    </location>
    <ligand>
        <name>Mg(2+)</name>
        <dbReference type="ChEBI" id="CHEBI:18420"/>
        <label>1</label>
        <note>catalytic</note>
    </ligand>
</feature>
<feature type="binding site" evidence="6">
    <location>
        <position position="207"/>
    </location>
    <ligand>
        <name>Mg(2+)</name>
        <dbReference type="ChEBI" id="CHEBI:18420"/>
        <label>1</label>
        <note>catalytic</note>
    </ligand>
</feature>
<feature type="binding site" evidence="6">
    <location>
        <position position="81"/>
    </location>
    <ligand>
        <name>Mg(2+)</name>
        <dbReference type="ChEBI" id="CHEBI:18420"/>
        <label>1</label>
        <note>catalytic</note>
    </ligand>
</feature>
<feature type="binding site" evidence="6">
    <location>
        <position position="63"/>
    </location>
    <ligand>
        <name>Mg(2+)</name>
        <dbReference type="ChEBI" id="CHEBI:18420"/>
        <label>1</label>
        <note>catalytic</note>
    </ligand>
</feature>
<dbReference type="SUPFAM" id="SSF56655">
    <property type="entry name" value="Carbohydrate phosphatase"/>
    <property type="match status" value="1"/>
</dbReference>
<dbReference type="InterPro" id="IPR000760">
    <property type="entry name" value="Inositol_monophosphatase-like"/>
</dbReference>
<dbReference type="InterPro" id="IPR022337">
    <property type="entry name" value="Inositol_monophosphatase_SuhB"/>
</dbReference>
<dbReference type="GO" id="GO:0006020">
    <property type="term" value="P:inositol metabolic process"/>
    <property type="evidence" value="ECO:0007669"/>
    <property type="project" value="TreeGrafter"/>
</dbReference>
<dbReference type="GO" id="GO:0008934">
    <property type="term" value="F:inositol monophosphate 1-phosphatase activity"/>
    <property type="evidence" value="ECO:0007669"/>
    <property type="project" value="InterPro"/>
</dbReference>
<evidence type="ECO:0000256" key="1">
    <source>
        <dbReference type="ARBA" id="ARBA00001033"/>
    </source>
</evidence>
<dbReference type="PANTHER" id="PTHR20854:SF4">
    <property type="entry name" value="INOSITOL-1-MONOPHOSPHATASE-RELATED"/>
    <property type="match status" value="1"/>
</dbReference>
<dbReference type="GO" id="GO:0007165">
    <property type="term" value="P:signal transduction"/>
    <property type="evidence" value="ECO:0007669"/>
    <property type="project" value="TreeGrafter"/>
</dbReference>
<name>A0A2U1JZP3_9BACI</name>
<comment type="cofactor">
    <cofactor evidence="2 6 7">
        <name>Mg(2+)</name>
        <dbReference type="ChEBI" id="CHEBI:18420"/>
    </cofactor>
</comment>
<keyword evidence="4 7" id="KW-0378">Hydrolase</keyword>
<evidence type="ECO:0000313" key="8">
    <source>
        <dbReference type="EMBL" id="PWA10696.1"/>
    </source>
</evidence>
<accession>A0A2U1JZP3</accession>